<reference evidence="2 3" key="1">
    <citation type="journal article" date="2024" name="Nat. Commun.">
        <title>Phylogenomics reveals the evolutionary origins of lichenization in chlorophyte algae.</title>
        <authorList>
            <person name="Puginier C."/>
            <person name="Libourel C."/>
            <person name="Otte J."/>
            <person name="Skaloud P."/>
            <person name="Haon M."/>
            <person name="Grisel S."/>
            <person name="Petersen M."/>
            <person name="Berrin J.G."/>
            <person name="Delaux P.M."/>
            <person name="Dal Grande F."/>
            <person name="Keller J."/>
        </authorList>
    </citation>
    <scope>NUCLEOTIDE SEQUENCE [LARGE SCALE GENOMIC DNA]</scope>
    <source>
        <strain evidence="2 3">SAG 245.80</strain>
    </source>
</reference>
<evidence type="ECO:0008006" key="4">
    <source>
        <dbReference type="Google" id="ProtNLM"/>
    </source>
</evidence>
<feature type="chain" id="PRO_5043576040" description="EGF-like domain-containing protein" evidence="1">
    <location>
        <begin position="25"/>
        <end position="202"/>
    </location>
</feature>
<evidence type="ECO:0000256" key="1">
    <source>
        <dbReference type="SAM" id="SignalP"/>
    </source>
</evidence>
<keyword evidence="3" id="KW-1185">Reference proteome</keyword>
<proteinExistence type="predicted"/>
<evidence type="ECO:0000313" key="2">
    <source>
        <dbReference type="EMBL" id="KAK9832597.1"/>
    </source>
</evidence>
<comment type="caution">
    <text evidence="2">The sequence shown here is derived from an EMBL/GenBank/DDBJ whole genome shotgun (WGS) entry which is preliminary data.</text>
</comment>
<keyword evidence="1" id="KW-0732">Signal</keyword>
<dbReference type="EMBL" id="JALJOU010000040">
    <property type="protein sequence ID" value="KAK9832597.1"/>
    <property type="molecule type" value="Genomic_DNA"/>
</dbReference>
<name>A0AAW1RFI5_9CHLO</name>
<sequence length="202" mass="19332">MAHSFAVAVLIAALLAYELQAVAATRVDPAAGGGCDLTCTATGGTCSAGSGGRAVCSCAAGYRATVQGDACYPYQECDGSCAARGGICLTMTGKCINCAAPYGPSCGDSSGTTTVTTVTGPGTPPTTAAIGASTITPSQALSPAATTSPTAQLPAASALAGGAAGLNPTHATADQPVNVAGIAAALFDSAQSLTAGRRLLRA</sequence>
<evidence type="ECO:0000313" key="3">
    <source>
        <dbReference type="Proteomes" id="UP001445335"/>
    </source>
</evidence>
<feature type="signal peptide" evidence="1">
    <location>
        <begin position="1"/>
        <end position="24"/>
    </location>
</feature>
<dbReference type="AlphaFoldDB" id="A0AAW1RFI5"/>
<organism evidence="2 3">
    <name type="scientific">Elliptochloris bilobata</name>
    <dbReference type="NCBI Taxonomy" id="381761"/>
    <lineage>
        <taxon>Eukaryota</taxon>
        <taxon>Viridiplantae</taxon>
        <taxon>Chlorophyta</taxon>
        <taxon>core chlorophytes</taxon>
        <taxon>Trebouxiophyceae</taxon>
        <taxon>Trebouxiophyceae incertae sedis</taxon>
        <taxon>Elliptochloris clade</taxon>
        <taxon>Elliptochloris</taxon>
    </lineage>
</organism>
<protein>
    <recommendedName>
        <fullName evidence="4">EGF-like domain-containing protein</fullName>
    </recommendedName>
</protein>
<gene>
    <name evidence="2" type="ORF">WJX81_002594</name>
</gene>
<accession>A0AAW1RFI5</accession>
<dbReference type="Proteomes" id="UP001445335">
    <property type="component" value="Unassembled WGS sequence"/>
</dbReference>